<gene>
    <name evidence="3" type="ORF">DSM3645_07930</name>
</gene>
<dbReference type="Pfam" id="PF07596">
    <property type="entry name" value="SBP_bac_10"/>
    <property type="match status" value="1"/>
</dbReference>
<dbReference type="PANTHER" id="PTHR30093:SF2">
    <property type="entry name" value="TYPE II SECRETION SYSTEM PROTEIN H"/>
    <property type="match status" value="1"/>
</dbReference>
<dbReference type="HOGENOM" id="CLU_475447_0_0_0"/>
<organism evidence="3 4">
    <name type="scientific">Blastopirellula marina DSM 3645</name>
    <dbReference type="NCBI Taxonomy" id="314230"/>
    <lineage>
        <taxon>Bacteria</taxon>
        <taxon>Pseudomonadati</taxon>
        <taxon>Planctomycetota</taxon>
        <taxon>Planctomycetia</taxon>
        <taxon>Pirellulales</taxon>
        <taxon>Pirellulaceae</taxon>
        <taxon>Blastopirellula</taxon>
    </lineage>
</organism>
<dbReference type="eggNOG" id="COG4219">
    <property type="taxonomic scope" value="Bacteria"/>
</dbReference>
<dbReference type="AlphaFoldDB" id="A3ZXZ4"/>
<reference evidence="3 4" key="1">
    <citation type="submission" date="2006-02" db="EMBL/GenBank/DDBJ databases">
        <authorList>
            <person name="Amann R."/>
            <person name="Ferriera S."/>
            <person name="Johnson J."/>
            <person name="Kravitz S."/>
            <person name="Halpern A."/>
            <person name="Remington K."/>
            <person name="Beeson K."/>
            <person name="Tran B."/>
            <person name="Rogers Y.-H."/>
            <person name="Friedman R."/>
            <person name="Venter J.C."/>
        </authorList>
    </citation>
    <scope>NUCLEOTIDE SEQUENCE [LARGE SCALE GENOMIC DNA]</scope>
    <source>
        <strain evidence="3 4">DSM 3645</strain>
    </source>
</reference>
<evidence type="ECO:0000259" key="2">
    <source>
        <dbReference type="Pfam" id="PF07596"/>
    </source>
</evidence>
<dbReference type="InterPro" id="IPR011453">
    <property type="entry name" value="DUF1559"/>
</dbReference>
<dbReference type="InterPro" id="IPR045584">
    <property type="entry name" value="Pilin-like"/>
</dbReference>
<dbReference type="STRING" id="314230.DSM3645_07930"/>
<dbReference type="SUPFAM" id="SSF54523">
    <property type="entry name" value="Pili subunits"/>
    <property type="match status" value="1"/>
</dbReference>
<dbReference type="EMBL" id="AANZ01000019">
    <property type="protein sequence ID" value="EAQ78705.1"/>
    <property type="molecule type" value="Genomic_DNA"/>
</dbReference>
<evidence type="ECO:0000313" key="3">
    <source>
        <dbReference type="EMBL" id="EAQ78705.1"/>
    </source>
</evidence>
<sequence>MTSYLKAILVGFLTATMAFSPQWALMAQEAATVEKGSLGLEYVPDNAVGVGFLRAEPLLTSSVVKNYPVEVAQAFGAKYLGFDPMRITSILLIATLPTPENPTPDVVAVVKTSETLQGETFFANIGELVEEMADQETVNEVFAGLKGKAFFTEAYPLDYLAAHQLDEHTFLLGSLTAVAAVVTNGPHAQLTQPAQMLADAGDDADVVLMLNMAPVRDQINGIIAQQEIPFPFAVYKQIPDSTKSITLSGHFTNKMALTLKIDAVDKEAAQKLEYMAGFTMEMAKAAMLGEAQKLADSKDEIEAAMGQYQTRMAESMLKLLQPKRDGDALVIRFEQSEDKIAATNVAIVGVLVALLLPAVQSARTAARRAASANNLKQIALAMHMFHDTYRTFPPQAITDKEGKKLLSWRVMILPFIEQHALYEQFHLDEPWDSEHNRKLIPRMPAIYNNPNSTTPEGYANYVGSLGKGMFFEQPTAPPEGQPFAPGLSFRNFTDGTSNTLMCVETNEDAAVIWTQPSDLEVDLMNVWKNLGKAQLGGFNAAYCDGSVRFINMDTPAKTLQLLFQRNDGQVIPQ</sequence>
<evidence type="ECO:0000256" key="1">
    <source>
        <dbReference type="SAM" id="SignalP"/>
    </source>
</evidence>
<feature type="domain" description="DUF1559" evidence="2">
    <location>
        <begin position="360"/>
        <end position="528"/>
    </location>
</feature>
<dbReference type="RefSeq" id="WP_002655182.1">
    <property type="nucleotide sequence ID" value="NZ_CH672377.1"/>
</dbReference>
<dbReference type="InterPro" id="IPR027558">
    <property type="entry name" value="Pre_pil_HX9DG_C"/>
</dbReference>
<accession>A3ZXZ4</accession>
<dbReference type="OrthoDB" id="285651at2"/>
<protein>
    <recommendedName>
        <fullName evidence="2">DUF1559 domain-containing protein</fullName>
    </recommendedName>
</protein>
<dbReference type="Proteomes" id="UP000004358">
    <property type="component" value="Unassembled WGS sequence"/>
</dbReference>
<dbReference type="NCBIfam" id="TIGR04294">
    <property type="entry name" value="pre_pil_HX9DG"/>
    <property type="match status" value="1"/>
</dbReference>
<dbReference type="PANTHER" id="PTHR30093">
    <property type="entry name" value="GENERAL SECRETION PATHWAY PROTEIN G"/>
    <property type="match status" value="1"/>
</dbReference>
<evidence type="ECO:0000313" key="4">
    <source>
        <dbReference type="Proteomes" id="UP000004358"/>
    </source>
</evidence>
<dbReference type="Gene3D" id="3.30.700.10">
    <property type="entry name" value="Glycoprotein, Type 4 Pilin"/>
    <property type="match status" value="1"/>
</dbReference>
<feature type="chain" id="PRO_5002663888" description="DUF1559 domain-containing protein" evidence="1">
    <location>
        <begin position="25"/>
        <end position="573"/>
    </location>
</feature>
<proteinExistence type="predicted"/>
<comment type="caution">
    <text evidence="3">The sequence shown here is derived from an EMBL/GenBank/DDBJ whole genome shotgun (WGS) entry which is preliminary data.</text>
</comment>
<name>A3ZXZ4_9BACT</name>
<feature type="signal peptide" evidence="1">
    <location>
        <begin position="1"/>
        <end position="24"/>
    </location>
</feature>
<keyword evidence="1" id="KW-0732">Signal</keyword>